<feature type="binding site" evidence="9">
    <location>
        <position position="51"/>
    </location>
    <ligand>
        <name>Mg(2+)</name>
        <dbReference type="ChEBI" id="CHEBI:18420"/>
    </ligand>
</feature>
<comment type="cofactor">
    <cofactor evidence="9">
        <name>Mg(2+)</name>
        <dbReference type="ChEBI" id="CHEBI:18420"/>
    </cofactor>
</comment>
<dbReference type="GO" id="GO:0005524">
    <property type="term" value="F:ATP binding"/>
    <property type="evidence" value="ECO:0007669"/>
    <property type="project" value="UniProtKB-UniRule"/>
</dbReference>
<reference evidence="10 11" key="1">
    <citation type="submission" date="2018-10" db="EMBL/GenBank/DDBJ databases">
        <title>Butyricimonas faecalis sp. nov., isolated from human faeces and emended description of the genus Butyricimonas.</title>
        <authorList>
            <person name="Le Roy T."/>
            <person name="Van der Smissen P."/>
            <person name="Paquot A."/>
            <person name="Delzenne N."/>
            <person name="Muccioli G."/>
            <person name="Collet J.-F."/>
            <person name="Cani P.D."/>
        </authorList>
    </citation>
    <scope>NUCLEOTIDE SEQUENCE [LARGE SCALE GENOMIC DNA]</scope>
    <source>
        <strain evidence="10 11">H184</strain>
    </source>
</reference>
<dbReference type="GO" id="GO:0000287">
    <property type="term" value="F:magnesium ion binding"/>
    <property type="evidence" value="ECO:0007669"/>
    <property type="project" value="UniProtKB-UniRule"/>
</dbReference>
<comment type="catalytic activity">
    <reaction evidence="9">
        <text>(7R,8S)-7,8-diammoniononanoate + CO2 + ATP = (4R,5S)-dethiobiotin + ADP + phosphate + 3 H(+)</text>
        <dbReference type="Rhea" id="RHEA:15805"/>
        <dbReference type="ChEBI" id="CHEBI:15378"/>
        <dbReference type="ChEBI" id="CHEBI:16526"/>
        <dbReference type="ChEBI" id="CHEBI:30616"/>
        <dbReference type="ChEBI" id="CHEBI:43474"/>
        <dbReference type="ChEBI" id="CHEBI:149469"/>
        <dbReference type="ChEBI" id="CHEBI:149473"/>
        <dbReference type="ChEBI" id="CHEBI:456216"/>
        <dbReference type="EC" id="6.3.3.3"/>
    </reaction>
</comment>
<comment type="subunit">
    <text evidence="9">Homodimer.</text>
</comment>
<protein>
    <recommendedName>
        <fullName evidence="9">ATP-dependent dethiobiotin synthetase BioD</fullName>
        <ecNumber evidence="9">6.3.3.3</ecNumber>
    </recommendedName>
    <alternativeName>
        <fullName evidence="9">DTB synthetase</fullName>
        <shortName evidence="9">DTBS</shortName>
    </alternativeName>
    <alternativeName>
        <fullName evidence="9">Dethiobiotin synthase</fullName>
    </alternativeName>
</protein>
<feature type="binding site" evidence="9">
    <location>
        <position position="43"/>
    </location>
    <ligand>
        <name>substrate</name>
    </ligand>
</feature>
<evidence type="ECO:0000256" key="2">
    <source>
        <dbReference type="ARBA" id="ARBA00022598"/>
    </source>
</evidence>
<evidence type="ECO:0000256" key="5">
    <source>
        <dbReference type="ARBA" id="ARBA00022756"/>
    </source>
</evidence>
<keyword evidence="7 9" id="KW-0460">Magnesium</keyword>
<comment type="caution">
    <text evidence="9">Lacks conserved residue(s) required for the propagation of feature annotation.</text>
</comment>
<feature type="binding site" evidence="9">
    <location>
        <begin position="218"/>
        <end position="220"/>
    </location>
    <ligand>
        <name>ATP</name>
        <dbReference type="ChEBI" id="CHEBI:30616"/>
    </ligand>
</feature>
<keyword evidence="3 9" id="KW-0479">Metal-binding</keyword>
<dbReference type="PIRSF" id="PIRSF006755">
    <property type="entry name" value="DTB_synth"/>
    <property type="match status" value="1"/>
</dbReference>
<dbReference type="Gene3D" id="3.40.50.300">
    <property type="entry name" value="P-loop containing nucleotide triphosphate hydrolases"/>
    <property type="match status" value="1"/>
</dbReference>
<evidence type="ECO:0000256" key="3">
    <source>
        <dbReference type="ARBA" id="ARBA00022723"/>
    </source>
</evidence>
<evidence type="ECO:0000256" key="8">
    <source>
        <dbReference type="ARBA" id="ARBA00047386"/>
    </source>
</evidence>
<name>A0A3Q9INY3_9BACT</name>
<dbReference type="KEGG" id="buy:D8S85_03455"/>
<feature type="active site" evidence="9">
    <location>
        <position position="39"/>
    </location>
</feature>
<dbReference type="GO" id="GO:0005829">
    <property type="term" value="C:cytosol"/>
    <property type="evidence" value="ECO:0007669"/>
    <property type="project" value="TreeGrafter"/>
</dbReference>
<dbReference type="GO" id="GO:0042803">
    <property type="term" value="F:protein homodimerization activity"/>
    <property type="evidence" value="ECO:0007669"/>
    <property type="project" value="UniProtKB-ARBA"/>
</dbReference>
<keyword evidence="4 9" id="KW-0547">Nucleotide-binding</keyword>
<evidence type="ECO:0000256" key="4">
    <source>
        <dbReference type="ARBA" id="ARBA00022741"/>
    </source>
</evidence>
<dbReference type="InterPro" id="IPR004472">
    <property type="entry name" value="DTB_synth_BioD"/>
</dbReference>
<feature type="binding site" evidence="9">
    <location>
        <position position="18"/>
    </location>
    <ligand>
        <name>Mg(2+)</name>
        <dbReference type="ChEBI" id="CHEBI:18420"/>
    </ligand>
</feature>
<dbReference type="Pfam" id="PF13500">
    <property type="entry name" value="AAA_26"/>
    <property type="match status" value="1"/>
</dbReference>
<keyword evidence="1 9" id="KW-0963">Cytoplasm</keyword>
<evidence type="ECO:0000313" key="10">
    <source>
        <dbReference type="EMBL" id="AZS28701.1"/>
    </source>
</evidence>
<feature type="binding site" evidence="9">
    <location>
        <begin position="176"/>
        <end position="177"/>
    </location>
    <ligand>
        <name>ATP</name>
        <dbReference type="ChEBI" id="CHEBI:30616"/>
    </ligand>
</feature>
<evidence type="ECO:0000256" key="1">
    <source>
        <dbReference type="ARBA" id="ARBA00022490"/>
    </source>
</evidence>
<keyword evidence="5 9" id="KW-0093">Biotin biosynthesis</keyword>
<dbReference type="UniPathway" id="UPA00078">
    <property type="reaction ID" value="UER00161"/>
</dbReference>
<dbReference type="EC" id="6.3.3.3" evidence="9"/>
<evidence type="ECO:0000256" key="7">
    <source>
        <dbReference type="ARBA" id="ARBA00022842"/>
    </source>
</evidence>
<dbReference type="HAMAP" id="MF_00336">
    <property type="entry name" value="BioD"/>
    <property type="match status" value="1"/>
</dbReference>
<dbReference type="AlphaFoldDB" id="A0A3Q9INY3"/>
<feature type="binding site" evidence="9">
    <location>
        <position position="51"/>
    </location>
    <ligand>
        <name>ATP</name>
        <dbReference type="ChEBI" id="CHEBI:30616"/>
    </ligand>
</feature>
<dbReference type="SUPFAM" id="SSF52540">
    <property type="entry name" value="P-loop containing nucleoside triphosphate hydrolases"/>
    <property type="match status" value="1"/>
</dbReference>
<keyword evidence="6 9" id="KW-0067">ATP-binding</keyword>
<accession>A0A3Q9INY3</accession>
<evidence type="ECO:0000256" key="9">
    <source>
        <dbReference type="HAMAP-Rule" id="MF_00336"/>
    </source>
</evidence>
<keyword evidence="2 9" id="KW-0436">Ligase</keyword>
<dbReference type="PANTHER" id="PTHR43210">
    <property type="entry name" value="DETHIOBIOTIN SYNTHETASE"/>
    <property type="match status" value="1"/>
</dbReference>
<evidence type="ECO:0000256" key="6">
    <source>
        <dbReference type="ARBA" id="ARBA00022840"/>
    </source>
</evidence>
<keyword evidence="11" id="KW-1185">Reference proteome</keyword>
<organism evidence="10 11">
    <name type="scientific">Butyricimonas faecalis</name>
    <dbReference type="NCBI Taxonomy" id="2093856"/>
    <lineage>
        <taxon>Bacteria</taxon>
        <taxon>Pseudomonadati</taxon>
        <taxon>Bacteroidota</taxon>
        <taxon>Bacteroidia</taxon>
        <taxon>Bacteroidales</taxon>
        <taxon>Odoribacteraceae</taxon>
        <taxon>Butyricimonas</taxon>
    </lineage>
</organism>
<dbReference type="RefSeq" id="WP_106624879.1">
    <property type="nucleotide sequence ID" value="NZ_CP032819.1"/>
</dbReference>
<comment type="function">
    <text evidence="9">Catalyzes a mechanistically unusual reaction, the ATP-dependent insertion of CO2 between the N7 and N8 nitrogen atoms of 7,8-diaminopelargonic acid (DAPA, also called 7,8-diammoniononanoate) to form a ureido ring.</text>
</comment>
<proteinExistence type="inferred from homology"/>
<comment type="catalytic activity">
    <reaction evidence="8">
        <text>(7R,8S)-8-amino-7-(carboxyamino)nonanoate + ATP = (4R,5S)-dethiobiotin + ADP + phosphate + H(+)</text>
        <dbReference type="Rhea" id="RHEA:63684"/>
        <dbReference type="ChEBI" id="CHEBI:15378"/>
        <dbReference type="ChEBI" id="CHEBI:30616"/>
        <dbReference type="ChEBI" id="CHEBI:43474"/>
        <dbReference type="ChEBI" id="CHEBI:149470"/>
        <dbReference type="ChEBI" id="CHEBI:149473"/>
        <dbReference type="ChEBI" id="CHEBI:456216"/>
    </reaction>
</comment>
<dbReference type="EMBL" id="CP032819">
    <property type="protein sequence ID" value="AZS28701.1"/>
    <property type="molecule type" value="Genomic_DNA"/>
</dbReference>
<evidence type="ECO:0000313" key="11">
    <source>
        <dbReference type="Proteomes" id="UP000270673"/>
    </source>
</evidence>
<gene>
    <name evidence="9 10" type="primary">bioD</name>
    <name evidence="10" type="ORF">D8S85_03455</name>
</gene>
<comment type="similarity">
    <text evidence="9">Belongs to the dethiobiotin synthetase family.</text>
</comment>
<dbReference type="OrthoDB" id="9802097at2"/>
<dbReference type="NCBIfam" id="TIGR00347">
    <property type="entry name" value="bioD"/>
    <property type="match status" value="1"/>
</dbReference>
<dbReference type="CDD" id="cd03109">
    <property type="entry name" value="DTBS"/>
    <property type="match status" value="1"/>
</dbReference>
<feature type="binding site" evidence="9">
    <location>
        <position position="116"/>
    </location>
    <ligand>
        <name>Mg(2+)</name>
        <dbReference type="ChEBI" id="CHEBI:18420"/>
    </ligand>
</feature>
<dbReference type="InterPro" id="IPR027417">
    <property type="entry name" value="P-loop_NTPase"/>
</dbReference>
<feature type="binding site" evidence="9">
    <location>
        <begin position="116"/>
        <end position="119"/>
    </location>
    <ligand>
        <name>ATP</name>
        <dbReference type="ChEBI" id="CHEBI:30616"/>
    </ligand>
</feature>
<dbReference type="GO" id="GO:0004141">
    <property type="term" value="F:dethiobiotin synthase activity"/>
    <property type="evidence" value="ECO:0007669"/>
    <property type="project" value="UniProtKB-UniRule"/>
</dbReference>
<dbReference type="Proteomes" id="UP000270673">
    <property type="component" value="Chromosome"/>
</dbReference>
<comment type="pathway">
    <text evidence="9">Cofactor biosynthesis; biotin biosynthesis; biotin from 7,8-diaminononanoate: step 1/2.</text>
</comment>
<comment type="subcellular location">
    <subcellularLocation>
        <location evidence="9">Cytoplasm</location>
    </subcellularLocation>
</comment>
<dbReference type="GO" id="GO:0009102">
    <property type="term" value="P:biotin biosynthetic process"/>
    <property type="evidence" value="ECO:0007669"/>
    <property type="project" value="UniProtKB-UniRule"/>
</dbReference>
<dbReference type="PANTHER" id="PTHR43210:SF2">
    <property type="entry name" value="ATP-DEPENDENT DETHIOBIOTIN SYNTHETASE BIOD 2"/>
    <property type="match status" value="1"/>
</dbReference>
<sequence>MNNVVYFVSGIDTDTGKSVVTGLLARSLRKRGVNVITQKFIQTGCVGISEDILKHREIMGIEPQPVDKDGTTCPYVMTYPASPHLAAEIDKVTLDMDRIEASTRKLDALYDVVLLEGAGGLYVPVTRDYFTIDYIQEHGHPLILVASSKLGSINHTLMSLELCRTRGIEVASLVYNRFPNDSEWITNDSITIFKQYLEQYFPSTALIEVPVVHGNDYPDVDVSALEGRE</sequence>
<dbReference type="FunFam" id="3.40.50.300:FF:000292">
    <property type="entry name" value="ATP-dependent dethiobiotin synthetase BioD"/>
    <property type="match status" value="1"/>
</dbReference>